<dbReference type="OrthoDB" id="9891664at2"/>
<feature type="compositionally biased region" description="Basic and acidic residues" evidence="1">
    <location>
        <begin position="228"/>
        <end position="243"/>
    </location>
</feature>
<name>A0A420WLB8_9PROT</name>
<dbReference type="EMBL" id="RBII01000001">
    <property type="protein sequence ID" value="RKQ71814.1"/>
    <property type="molecule type" value="Genomic_DNA"/>
</dbReference>
<comment type="caution">
    <text evidence="3">The sequence shown here is derived from an EMBL/GenBank/DDBJ whole genome shotgun (WGS) entry which is preliminary data.</text>
</comment>
<dbReference type="Pfam" id="PF14110">
    <property type="entry name" value="DUF4282"/>
    <property type="match status" value="1"/>
</dbReference>
<organism evidence="3 4">
    <name type="scientific">Litorimonas taeanensis</name>
    <dbReference type="NCBI Taxonomy" id="568099"/>
    <lineage>
        <taxon>Bacteria</taxon>
        <taxon>Pseudomonadati</taxon>
        <taxon>Pseudomonadota</taxon>
        <taxon>Alphaproteobacteria</taxon>
        <taxon>Maricaulales</taxon>
        <taxon>Robiginitomaculaceae</taxon>
    </lineage>
</organism>
<dbReference type="AlphaFoldDB" id="A0A420WLB8"/>
<evidence type="ECO:0000256" key="2">
    <source>
        <dbReference type="SAM" id="Phobius"/>
    </source>
</evidence>
<feature type="transmembrane region" description="Helical" evidence="2">
    <location>
        <begin position="20"/>
        <end position="42"/>
    </location>
</feature>
<keyword evidence="2" id="KW-0472">Membrane</keyword>
<dbReference type="Proteomes" id="UP000282211">
    <property type="component" value="Unassembled WGS sequence"/>
</dbReference>
<protein>
    <submittedName>
        <fullName evidence="3">Uncharacterized protein DUF4282</fullName>
    </submittedName>
</protein>
<sequence>MKNLFNFFFSFDKLLKEKLIIPFFWLAIIVWGLDLFAEGLAALKLGPIAGFVIFINSFATILFALFTIRLVSEIAVAIFRINDNLSPDGGKSESADIDIMAETKKAAEAASKRARELTQAATERTKSSVDGVKDSMEDISETVQSKAKAATSATKTKVSSAKKTAASKTAASKATSETVDIEAKTTTKAVSTKKAPTAVKKTTTAKKTTAVKKTTTTKKRGPKPGTKALRDKDGNLLKKDGTPRAKPGPKKAD</sequence>
<feature type="region of interest" description="Disordered" evidence="1">
    <location>
        <begin position="144"/>
        <end position="253"/>
    </location>
</feature>
<gene>
    <name evidence="3" type="ORF">DES40_1144</name>
</gene>
<reference evidence="3 4" key="1">
    <citation type="submission" date="2018-10" db="EMBL/GenBank/DDBJ databases">
        <title>Genomic Encyclopedia of Type Strains, Phase IV (KMG-IV): sequencing the most valuable type-strain genomes for metagenomic binning, comparative biology and taxonomic classification.</title>
        <authorList>
            <person name="Goeker M."/>
        </authorList>
    </citation>
    <scope>NUCLEOTIDE SEQUENCE [LARGE SCALE GENOMIC DNA]</scope>
    <source>
        <strain evidence="3 4">DSM 22008</strain>
    </source>
</reference>
<dbReference type="InParanoid" id="A0A420WLB8"/>
<feature type="transmembrane region" description="Helical" evidence="2">
    <location>
        <begin position="48"/>
        <end position="71"/>
    </location>
</feature>
<keyword evidence="4" id="KW-1185">Reference proteome</keyword>
<accession>A0A420WLB8</accession>
<dbReference type="RefSeq" id="WP_121099551.1">
    <property type="nucleotide sequence ID" value="NZ_RBII01000001.1"/>
</dbReference>
<feature type="compositionally biased region" description="Low complexity" evidence="1">
    <location>
        <begin position="184"/>
        <end position="214"/>
    </location>
</feature>
<evidence type="ECO:0000313" key="4">
    <source>
        <dbReference type="Proteomes" id="UP000282211"/>
    </source>
</evidence>
<keyword evidence="2" id="KW-1133">Transmembrane helix</keyword>
<feature type="compositionally biased region" description="Low complexity" evidence="1">
    <location>
        <begin position="145"/>
        <end position="176"/>
    </location>
</feature>
<dbReference type="InterPro" id="IPR025557">
    <property type="entry name" value="DUF4282"/>
</dbReference>
<keyword evidence="2" id="KW-0812">Transmembrane</keyword>
<proteinExistence type="predicted"/>
<evidence type="ECO:0000313" key="3">
    <source>
        <dbReference type="EMBL" id="RKQ71814.1"/>
    </source>
</evidence>
<evidence type="ECO:0000256" key="1">
    <source>
        <dbReference type="SAM" id="MobiDB-lite"/>
    </source>
</evidence>